<gene>
    <name evidence="2" type="ORF">AMOR_46060</name>
</gene>
<dbReference type="RefSeq" id="WP_248354598.1">
    <property type="nucleotide sequence ID" value="NZ_AP025591.1"/>
</dbReference>
<evidence type="ECO:0008006" key="4">
    <source>
        <dbReference type="Google" id="ProtNLM"/>
    </source>
</evidence>
<sequence length="188" mass="19892">MITRNLVAVALCLAAAQASAADQKQFSASRTETITAKVKTIDQKTRMVTLVGKDGSETTFKASEEARNLKQVKPGDVVTATLDQQLTLWLLAADQPAPELSVGSEVYRAPAGQKPGVMMTSDLGGVATVEAIAPDKSSVTLKGPRGNRVKLAVRDPKNLEGVTVGTRVGFAYSETLAADVHEAKKKKK</sequence>
<feature type="signal peptide" evidence="1">
    <location>
        <begin position="1"/>
        <end position="20"/>
    </location>
</feature>
<name>A0ABN6N0Z9_9BACT</name>
<organism evidence="2 3">
    <name type="scientific">Anaeromyxobacter oryzae</name>
    <dbReference type="NCBI Taxonomy" id="2918170"/>
    <lineage>
        <taxon>Bacteria</taxon>
        <taxon>Pseudomonadati</taxon>
        <taxon>Myxococcota</taxon>
        <taxon>Myxococcia</taxon>
        <taxon>Myxococcales</taxon>
        <taxon>Cystobacterineae</taxon>
        <taxon>Anaeromyxobacteraceae</taxon>
        <taxon>Anaeromyxobacter</taxon>
    </lineage>
</organism>
<evidence type="ECO:0000313" key="2">
    <source>
        <dbReference type="EMBL" id="BDG05610.1"/>
    </source>
</evidence>
<dbReference type="EMBL" id="AP025591">
    <property type="protein sequence ID" value="BDG05610.1"/>
    <property type="molecule type" value="Genomic_DNA"/>
</dbReference>
<feature type="chain" id="PRO_5047199291" description="DUF5666 domain-containing protein" evidence="1">
    <location>
        <begin position="21"/>
        <end position="188"/>
    </location>
</feature>
<dbReference type="Proteomes" id="UP001162891">
    <property type="component" value="Chromosome"/>
</dbReference>
<protein>
    <recommendedName>
        <fullName evidence="4">DUF5666 domain-containing protein</fullName>
    </recommendedName>
</protein>
<keyword evidence="3" id="KW-1185">Reference proteome</keyword>
<proteinExistence type="predicted"/>
<accession>A0ABN6N0Z9</accession>
<evidence type="ECO:0000313" key="3">
    <source>
        <dbReference type="Proteomes" id="UP001162891"/>
    </source>
</evidence>
<keyword evidence="1" id="KW-0732">Signal</keyword>
<reference evidence="3" key="1">
    <citation type="journal article" date="2022" name="Int. J. Syst. Evol. Microbiol.">
        <title>Anaeromyxobacter oryzae sp. nov., Anaeromyxobacter diazotrophicus sp. nov. and Anaeromyxobacter paludicola sp. nov., isolated from paddy soils.</title>
        <authorList>
            <person name="Itoh H."/>
            <person name="Xu Z."/>
            <person name="Mise K."/>
            <person name="Masuda Y."/>
            <person name="Ushijima N."/>
            <person name="Hayakawa C."/>
            <person name="Shiratori Y."/>
            <person name="Senoo K."/>
        </authorList>
    </citation>
    <scope>NUCLEOTIDE SEQUENCE [LARGE SCALE GENOMIC DNA]</scope>
    <source>
        <strain evidence="3">Red232</strain>
    </source>
</reference>
<evidence type="ECO:0000256" key="1">
    <source>
        <dbReference type="SAM" id="SignalP"/>
    </source>
</evidence>